<protein>
    <submittedName>
        <fullName evidence="1">Uncharacterized protein</fullName>
    </submittedName>
</protein>
<dbReference type="AlphaFoldDB" id="H1FW65"/>
<comment type="caution">
    <text evidence="1">The sequence shown here is derived from an EMBL/GenBank/DDBJ whole genome shotgun (WGS) entry which is preliminary data.</text>
</comment>
<dbReference type="PATRIC" id="fig|929558.5.peg.655"/>
<proteinExistence type="predicted"/>
<sequence length="44" mass="4983">MLLGEGKLQEEVLRQVWEQTPSAGICESFVKDSTFFPVLFTSFS</sequence>
<name>H1FW65_SULGG</name>
<keyword evidence="2" id="KW-1185">Reference proteome</keyword>
<evidence type="ECO:0000313" key="2">
    <source>
        <dbReference type="Proteomes" id="UP000006431"/>
    </source>
</evidence>
<dbReference type="HOGENOM" id="CLU_3222965_0_0_7"/>
<dbReference type="Proteomes" id="UP000006431">
    <property type="component" value="Unassembled WGS sequence"/>
</dbReference>
<gene>
    <name evidence="1" type="ORF">SMGD1_0656</name>
</gene>
<accession>H1FW65</accession>
<dbReference type="STRING" id="929558.SMGD1_0656"/>
<reference evidence="1 2" key="1">
    <citation type="journal article" date="2012" name="Proc. Natl. Acad. Sci. U.S.A.">
        <title>Genome and physiology of a model Epsilonproteobacterium responsible for sulfide detoxification in marine oxygen depletion zones.</title>
        <authorList>
            <person name="Grote J."/>
            <person name="Schott T."/>
            <person name="Bruckner C.G."/>
            <person name="Glockner F.O."/>
            <person name="Jost G."/>
            <person name="Teeling H."/>
            <person name="Labrenz M."/>
            <person name="Jurgens K."/>
        </authorList>
    </citation>
    <scope>NUCLEOTIDE SEQUENCE [LARGE SCALE GENOMIC DNA]</scope>
    <source>
        <strain evidence="1 2">GD1</strain>
    </source>
</reference>
<organism evidence="1 2">
    <name type="scientific">Sulfurimonas gotlandica (strain DSM 19862 / JCM 16533 / GD1)</name>
    <dbReference type="NCBI Taxonomy" id="929558"/>
    <lineage>
        <taxon>Bacteria</taxon>
        <taxon>Pseudomonadati</taxon>
        <taxon>Campylobacterota</taxon>
        <taxon>Epsilonproteobacteria</taxon>
        <taxon>Campylobacterales</taxon>
        <taxon>Sulfurimonadaceae</taxon>
        <taxon>Sulfurimonas</taxon>
    </lineage>
</organism>
<dbReference type="EMBL" id="AFRZ01000001">
    <property type="protein sequence ID" value="EHP29183.1"/>
    <property type="molecule type" value="Genomic_DNA"/>
</dbReference>
<evidence type="ECO:0000313" key="1">
    <source>
        <dbReference type="EMBL" id="EHP29183.1"/>
    </source>
</evidence>